<reference evidence="1 2" key="1">
    <citation type="submission" date="2021-03" db="EMBL/GenBank/DDBJ databases">
        <title>novel species isolated from a fishpond in China.</title>
        <authorList>
            <person name="Lu H."/>
            <person name="Cai Z."/>
        </authorList>
    </citation>
    <scope>NUCLEOTIDE SEQUENCE [LARGE SCALE GENOMIC DNA]</scope>
    <source>
        <strain evidence="1 2">Y57</strain>
    </source>
</reference>
<keyword evidence="2" id="KW-1185">Reference proteome</keyword>
<proteinExistence type="predicted"/>
<dbReference type="EMBL" id="JAFKCS010000006">
    <property type="protein sequence ID" value="MBN7819934.1"/>
    <property type="molecule type" value="Genomic_DNA"/>
</dbReference>
<name>A0ABS3CS42_9ALTE</name>
<evidence type="ECO:0000313" key="2">
    <source>
        <dbReference type="Proteomes" id="UP000663992"/>
    </source>
</evidence>
<dbReference type="RefSeq" id="WP_206593767.1">
    <property type="nucleotide sequence ID" value="NZ_JAFKCS010000006.1"/>
</dbReference>
<organism evidence="1 2">
    <name type="scientific">Bowmanella yangjiangensis</name>
    <dbReference type="NCBI Taxonomy" id="2811230"/>
    <lineage>
        <taxon>Bacteria</taxon>
        <taxon>Pseudomonadati</taxon>
        <taxon>Pseudomonadota</taxon>
        <taxon>Gammaproteobacteria</taxon>
        <taxon>Alteromonadales</taxon>
        <taxon>Alteromonadaceae</taxon>
        <taxon>Bowmanella</taxon>
    </lineage>
</organism>
<dbReference type="Pfam" id="PF19531">
    <property type="entry name" value="DUF6058"/>
    <property type="match status" value="1"/>
</dbReference>
<dbReference type="Proteomes" id="UP000663992">
    <property type="component" value="Unassembled WGS sequence"/>
</dbReference>
<evidence type="ECO:0000313" key="1">
    <source>
        <dbReference type="EMBL" id="MBN7819934.1"/>
    </source>
</evidence>
<dbReference type="InterPro" id="IPR045694">
    <property type="entry name" value="DUF6058"/>
</dbReference>
<comment type="caution">
    <text evidence="1">The sequence shown here is derived from an EMBL/GenBank/DDBJ whole genome shotgun (WGS) entry which is preliminary data.</text>
</comment>
<gene>
    <name evidence="1" type="ORF">J0A65_08650</name>
</gene>
<protein>
    <submittedName>
        <fullName evidence="1">Uncharacterized protein</fullName>
    </submittedName>
</protein>
<sequence>MNIQDYLQSRFLNEEQLLTATECTLLQLQQWQAERMAPQPSYYVSFSLNCRSVLAEHQQHRQVRYYAIATADWLRLLTKHNNARAAFGHFKAQYKKRLQALNVLGVSTSDGRFNHGLDAHIQQEWQHFLQGTYGLCTQTGRIAEIVDKELAIAVIDELSANIDLPDCDRLKQAKVLLDKACAPFPEHEYPGSSRQKYLHPEFTT</sequence>
<accession>A0ABS3CS42</accession>